<dbReference type="InterPro" id="IPR029058">
    <property type="entry name" value="AB_hydrolase_fold"/>
</dbReference>
<name>A0A9P0A8F0_BEMTA</name>
<keyword evidence="1" id="KW-0812">Transmembrane</keyword>
<keyword evidence="1" id="KW-0472">Membrane</keyword>
<organism evidence="2 3">
    <name type="scientific">Bemisia tabaci</name>
    <name type="common">Sweetpotato whitefly</name>
    <name type="synonym">Aleurodes tabaci</name>
    <dbReference type="NCBI Taxonomy" id="7038"/>
    <lineage>
        <taxon>Eukaryota</taxon>
        <taxon>Metazoa</taxon>
        <taxon>Ecdysozoa</taxon>
        <taxon>Arthropoda</taxon>
        <taxon>Hexapoda</taxon>
        <taxon>Insecta</taxon>
        <taxon>Pterygota</taxon>
        <taxon>Neoptera</taxon>
        <taxon>Paraneoptera</taxon>
        <taxon>Hemiptera</taxon>
        <taxon>Sternorrhyncha</taxon>
        <taxon>Aleyrodoidea</taxon>
        <taxon>Aleyrodidae</taxon>
        <taxon>Aleyrodinae</taxon>
        <taxon>Bemisia</taxon>
    </lineage>
</organism>
<dbReference type="AlphaFoldDB" id="A0A9P0A8F0"/>
<dbReference type="Proteomes" id="UP001152759">
    <property type="component" value="Chromosome 4"/>
</dbReference>
<dbReference type="Gene3D" id="3.40.50.1820">
    <property type="entry name" value="alpha/beta hydrolase"/>
    <property type="match status" value="1"/>
</dbReference>
<evidence type="ECO:0000313" key="2">
    <source>
        <dbReference type="EMBL" id="CAH0387827.1"/>
    </source>
</evidence>
<dbReference type="SUPFAM" id="SSF53474">
    <property type="entry name" value="alpha/beta-Hydrolases"/>
    <property type="match status" value="1"/>
</dbReference>
<reference evidence="2" key="1">
    <citation type="submission" date="2021-12" db="EMBL/GenBank/DDBJ databases">
        <authorList>
            <person name="King R."/>
        </authorList>
    </citation>
    <scope>NUCLEOTIDE SEQUENCE</scope>
</reference>
<dbReference type="GO" id="GO:0008374">
    <property type="term" value="F:O-acyltransferase activity"/>
    <property type="evidence" value="ECO:0007669"/>
    <property type="project" value="InterPro"/>
</dbReference>
<dbReference type="EMBL" id="OU963865">
    <property type="protein sequence ID" value="CAH0387827.1"/>
    <property type="molecule type" value="Genomic_DNA"/>
</dbReference>
<dbReference type="PANTHER" id="PTHR11440">
    <property type="entry name" value="LECITHIN-CHOLESTEROL ACYLTRANSFERASE-RELATED"/>
    <property type="match status" value="1"/>
</dbReference>
<sequence length="442" mass="50855">MSKGVVFAETFVETHPISQFLVLLFTMFLVITSVYGKTSDYDKEQLAPIILVHGVSSSQIMGRYHTHGHPKRCEEKSVGKDGWEHFWFNIDMAAWGKHVLKCWAYRFKLLYDRNTHKCRNQNGVETRPKGKLGSLKCCEYLTQSPASKTLSLSKYFHQLADRLRHKGYSTDLSLKAHCYDWRYAPPQLDEQGYYNSLTELVEKVATDTQRKVALVAHSMGGLTTAYFLLNKTQDWKDKYIHAFVTGGTPWLGSIWSLAGYIVGQNYKVPSVDKNVMKKLTATFQSIAFLLPEEETYKNTVVVEWIPMNKTYTANQYQEFFADVGFGDAYLMRQDVRHLFPVPLDKLGVRYHCVWSNVSKAATAEKFRVHEKKMNDANDYEIVYGDGDKTVNAKSLRYCEKFQGNHSKITVKYLPGYTHKKLIQHTDFFNEVMTVVAQAQNVK</sequence>
<accession>A0A9P0A8F0</accession>
<feature type="transmembrane region" description="Helical" evidence="1">
    <location>
        <begin position="17"/>
        <end position="36"/>
    </location>
</feature>
<gene>
    <name evidence="2" type="ORF">BEMITA_LOCUS6795</name>
</gene>
<evidence type="ECO:0000313" key="3">
    <source>
        <dbReference type="Proteomes" id="UP001152759"/>
    </source>
</evidence>
<dbReference type="KEGG" id="btab:109031241"/>
<keyword evidence="1" id="KW-1133">Transmembrane helix</keyword>
<dbReference type="GO" id="GO:0006629">
    <property type="term" value="P:lipid metabolic process"/>
    <property type="evidence" value="ECO:0007669"/>
    <property type="project" value="InterPro"/>
</dbReference>
<keyword evidence="3" id="KW-1185">Reference proteome</keyword>
<evidence type="ECO:0000256" key="1">
    <source>
        <dbReference type="SAM" id="Phobius"/>
    </source>
</evidence>
<proteinExistence type="predicted"/>
<protein>
    <submittedName>
        <fullName evidence="2">Uncharacterized protein</fullName>
    </submittedName>
</protein>
<dbReference type="InterPro" id="IPR003386">
    <property type="entry name" value="LACT/PDAT_acylTrfase"/>
</dbReference>
<dbReference type="Pfam" id="PF02450">
    <property type="entry name" value="LCAT"/>
    <property type="match status" value="2"/>
</dbReference>